<proteinExistence type="predicted"/>
<comment type="caution">
    <text evidence="2">The sequence shown here is derived from an EMBL/GenBank/DDBJ whole genome shotgun (WGS) entry which is preliminary data.</text>
</comment>
<gene>
    <name evidence="2" type="ORF">P3T76_005447</name>
</gene>
<keyword evidence="3" id="KW-1185">Reference proteome</keyword>
<dbReference type="Proteomes" id="UP001259832">
    <property type="component" value="Unassembled WGS sequence"/>
</dbReference>
<name>A0AAD9GQN0_9STRA</name>
<reference evidence="2" key="1">
    <citation type="submission" date="2023-08" db="EMBL/GenBank/DDBJ databases">
        <title>Reference Genome Resource for the Citrus Pathogen Phytophthora citrophthora.</title>
        <authorList>
            <person name="Moller H."/>
            <person name="Coetzee B."/>
            <person name="Rose L.J."/>
            <person name="Van Niekerk J.M."/>
        </authorList>
    </citation>
    <scope>NUCLEOTIDE SEQUENCE</scope>
    <source>
        <strain evidence="2">STE-U-9442</strain>
    </source>
</reference>
<evidence type="ECO:0000256" key="1">
    <source>
        <dbReference type="SAM" id="MobiDB-lite"/>
    </source>
</evidence>
<dbReference type="AlphaFoldDB" id="A0AAD9GQN0"/>
<sequence length="117" mass="13429">MTSIPVRRTPGRPSRRGGALETERDQEGYYEVDRLVRLFLRNPGQPLQWKVIDAFDVDGGQIPESAMMLGQVIGLRVSDEVYKWSVQFGSNEPRDYEVEELARAVNRAHNLRVRITD</sequence>
<feature type="region of interest" description="Disordered" evidence="1">
    <location>
        <begin position="1"/>
        <end position="24"/>
    </location>
</feature>
<protein>
    <submittedName>
        <fullName evidence="2">Uncharacterized protein</fullName>
    </submittedName>
</protein>
<evidence type="ECO:0000313" key="3">
    <source>
        <dbReference type="Proteomes" id="UP001259832"/>
    </source>
</evidence>
<dbReference type="EMBL" id="JASMQC010000008">
    <property type="protein sequence ID" value="KAK1942810.1"/>
    <property type="molecule type" value="Genomic_DNA"/>
</dbReference>
<organism evidence="2 3">
    <name type="scientific">Phytophthora citrophthora</name>
    <dbReference type="NCBI Taxonomy" id="4793"/>
    <lineage>
        <taxon>Eukaryota</taxon>
        <taxon>Sar</taxon>
        <taxon>Stramenopiles</taxon>
        <taxon>Oomycota</taxon>
        <taxon>Peronosporomycetes</taxon>
        <taxon>Peronosporales</taxon>
        <taxon>Peronosporaceae</taxon>
        <taxon>Phytophthora</taxon>
    </lineage>
</organism>
<evidence type="ECO:0000313" key="2">
    <source>
        <dbReference type="EMBL" id="KAK1942810.1"/>
    </source>
</evidence>
<accession>A0AAD9GQN0</accession>